<proteinExistence type="inferred from homology"/>
<protein>
    <recommendedName>
        <fullName evidence="5">Trigger factor</fullName>
        <ecNumber evidence="4">5.2.1.8</ecNumber>
    </recommendedName>
    <alternativeName>
        <fullName evidence="9">PPIase</fullName>
    </alternativeName>
</protein>
<evidence type="ECO:0000256" key="6">
    <source>
        <dbReference type="ARBA" id="ARBA00023110"/>
    </source>
</evidence>
<keyword evidence="6" id="KW-0697">Rotamase</keyword>
<evidence type="ECO:0000256" key="10">
    <source>
        <dbReference type="SAM" id="Coils"/>
    </source>
</evidence>
<dbReference type="Proteomes" id="UP000220251">
    <property type="component" value="Unassembled WGS sequence"/>
</dbReference>
<evidence type="ECO:0000256" key="7">
    <source>
        <dbReference type="ARBA" id="ARBA00023186"/>
    </source>
</evidence>
<dbReference type="InterPro" id="IPR008881">
    <property type="entry name" value="Trigger_fac_ribosome-bd_bac"/>
</dbReference>
<evidence type="ECO:0000259" key="12">
    <source>
        <dbReference type="Pfam" id="PF05698"/>
    </source>
</evidence>
<dbReference type="GO" id="GO:0005737">
    <property type="term" value="C:cytoplasm"/>
    <property type="evidence" value="ECO:0007669"/>
    <property type="project" value="UniProtKB-SubCell"/>
</dbReference>
<dbReference type="GO" id="GO:0003755">
    <property type="term" value="F:peptidyl-prolyl cis-trans isomerase activity"/>
    <property type="evidence" value="ECO:0007669"/>
    <property type="project" value="UniProtKB-KW"/>
</dbReference>
<dbReference type="GO" id="GO:0006457">
    <property type="term" value="P:protein folding"/>
    <property type="evidence" value="ECO:0007669"/>
    <property type="project" value="InterPro"/>
</dbReference>
<dbReference type="InterPro" id="IPR027304">
    <property type="entry name" value="Trigger_fact/SurA_dom_sf"/>
</dbReference>
<keyword evidence="7" id="KW-0143">Chaperone</keyword>
<dbReference type="EMBL" id="CWGJ01000006">
    <property type="protein sequence ID" value="CRX37770.1"/>
    <property type="molecule type" value="Genomic_DNA"/>
</dbReference>
<keyword evidence="14" id="KW-1185">Reference proteome</keyword>
<dbReference type="Gene3D" id="3.30.70.1050">
    <property type="entry name" value="Trigger factor ribosome-binding domain"/>
    <property type="match status" value="1"/>
</dbReference>
<dbReference type="PIRSF" id="PIRSF003095">
    <property type="entry name" value="Trigger_factor"/>
    <property type="match status" value="1"/>
</dbReference>
<evidence type="ECO:0000259" key="11">
    <source>
        <dbReference type="Pfam" id="PF05697"/>
    </source>
</evidence>
<comment type="catalytic activity">
    <reaction evidence="1">
        <text>[protein]-peptidylproline (omega=180) = [protein]-peptidylproline (omega=0)</text>
        <dbReference type="Rhea" id="RHEA:16237"/>
        <dbReference type="Rhea" id="RHEA-COMP:10747"/>
        <dbReference type="Rhea" id="RHEA-COMP:10748"/>
        <dbReference type="ChEBI" id="CHEBI:83833"/>
        <dbReference type="ChEBI" id="CHEBI:83834"/>
        <dbReference type="EC" id="5.2.1.8"/>
    </reaction>
</comment>
<evidence type="ECO:0000313" key="13">
    <source>
        <dbReference type="EMBL" id="CRX37770.1"/>
    </source>
</evidence>
<dbReference type="InterPro" id="IPR008880">
    <property type="entry name" value="Trigger_fac_C"/>
</dbReference>
<keyword evidence="8" id="KW-0413">Isomerase</keyword>
<reference evidence="14" key="1">
    <citation type="submission" date="2015-06" db="EMBL/GenBank/DDBJ databases">
        <authorList>
            <person name="Bertelli C."/>
        </authorList>
    </citation>
    <scope>NUCLEOTIDE SEQUENCE [LARGE SCALE GENOMIC DNA]</scope>
    <source>
        <strain evidence="14">CRIB-30</strain>
    </source>
</reference>
<keyword evidence="10" id="KW-0175">Coiled coil</keyword>
<dbReference type="OrthoDB" id="9767721at2"/>
<dbReference type="SUPFAM" id="SSF109998">
    <property type="entry name" value="Triger factor/SurA peptide-binding domain-like"/>
    <property type="match status" value="1"/>
</dbReference>
<dbReference type="InterPro" id="IPR037041">
    <property type="entry name" value="Trigger_fac_C_sf"/>
</dbReference>
<evidence type="ECO:0000313" key="14">
    <source>
        <dbReference type="Proteomes" id="UP000220251"/>
    </source>
</evidence>
<sequence>MSQQLFESTDYKVNVTREPGCQVSFNIHVSPKATHDFLRQAIKVVNKEVSLPGFRKGKAPEKLIVDHFGKQVEKEWKDIVVQESFVQAMRLTNLHPFRKDSVQDVKIVSISKEKGTEVNVFFESMPEIPTVDMKELQLEAIEPEPVTETKIQQIVEDIRYQNADWHSVEGRGVQEGDFIDVDIEDLDNLGKFICQDFRIEVTKGKIGTWLHDLLIGQSPLESREAVSRLEEGVVNHDFKSTRCKVTVKAIKASVLPPIDDQLAAKVGLKSKDELYQKVKENLEKQHQEVAREKRREALGNLIAKSYNFEVPYSITSSNAQKRITEKSQHLAKESNGEVDVKKLDEIEAETRKEVELLARWQFIAQKIAKEKHVHVSKQEVLTELILQGYIDPATGSSKARMDESPEDVMSNVYSMLMIKKVADLLLQDAESR</sequence>
<dbReference type="AlphaFoldDB" id="A0A0H5E3H9"/>
<feature type="domain" description="Trigger factor ribosome-binding bacterial" evidence="11">
    <location>
        <begin position="12"/>
        <end position="157"/>
    </location>
</feature>
<dbReference type="InterPro" id="IPR036611">
    <property type="entry name" value="Trigger_fac_ribosome-bd_sf"/>
</dbReference>
<dbReference type="Gene3D" id="1.10.3120.10">
    <property type="entry name" value="Trigger factor, C-terminal domain"/>
    <property type="match status" value="1"/>
</dbReference>
<dbReference type="Pfam" id="PF05698">
    <property type="entry name" value="Trigger_C"/>
    <property type="match status" value="1"/>
</dbReference>
<dbReference type="InterPro" id="IPR046357">
    <property type="entry name" value="PPIase_dom_sf"/>
</dbReference>
<dbReference type="NCBIfam" id="TIGR00115">
    <property type="entry name" value="tig"/>
    <property type="match status" value="1"/>
</dbReference>
<feature type="coiled-coil region" evidence="10">
    <location>
        <begin position="268"/>
        <end position="295"/>
    </location>
</feature>
<dbReference type="RefSeq" id="WP_158227779.1">
    <property type="nucleotide sequence ID" value="NZ_CWGJ01000006.1"/>
</dbReference>
<evidence type="ECO:0000256" key="9">
    <source>
        <dbReference type="ARBA" id="ARBA00029986"/>
    </source>
</evidence>
<dbReference type="GO" id="GO:0015031">
    <property type="term" value="P:protein transport"/>
    <property type="evidence" value="ECO:0007669"/>
    <property type="project" value="InterPro"/>
</dbReference>
<gene>
    <name evidence="13" type="primary">tig</name>
    <name evidence="13" type="ORF">ELAC_0409</name>
</gene>
<dbReference type="EC" id="5.2.1.8" evidence="4"/>
<dbReference type="SUPFAM" id="SSF102735">
    <property type="entry name" value="Trigger factor ribosome-binding domain"/>
    <property type="match status" value="1"/>
</dbReference>
<evidence type="ECO:0000256" key="2">
    <source>
        <dbReference type="ARBA" id="ARBA00004496"/>
    </source>
</evidence>
<feature type="domain" description="Trigger factor C-terminal" evidence="12">
    <location>
        <begin position="272"/>
        <end position="384"/>
    </location>
</feature>
<dbReference type="InterPro" id="IPR005215">
    <property type="entry name" value="Trig_fac"/>
</dbReference>
<dbReference type="Gene3D" id="3.10.50.40">
    <property type="match status" value="1"/>
</dbReference>
<evidence type="ECO:0000256" key="8">
    <source>
        <dbReference type="ARBA" id="ARBA00023235"/>
    </source>
</evidence>
<organism evidence="13 14">
    <name type="scientific">Estrella lausannensis</name>
    <dbReference type="NCBI Taxonomy" id="483423"/>
    <lineage>
        <taxon>Bacteria</taxon>
        <taxon>Pseudomonadati</taxon>
        <taxon>Chlamydiota</taxon>
        <taxon>Chlamydiia</taxon>
        <taxon>Parachlamydiales</taxon>
        <taxon>Candidatus Criblamydiaceae</taxon>
        <taxon>Estrella</taxon>
    </lineage>
</organism>
<evidence type="ECO:0000256" key="3">
    <source>
        <dbReference type="ARBA" id="ARBA00005464"/>
    </source>
</evidence>
<dbReference type="Pfam" id="PF05697">
    <property type="entry name" value="Trigger_N"/>
    <property type="match status" value="1"/>
</dbReference>
<evidence type="ECO:0000256" key="5">
    <source>
        <dbReference type="ARBA" id="ARBA00016902"/>
    </source>
</evidence>
<evidence type="ECO:0000256" key="4">
    <source>
        <dbReference type="ARBA" id="ARBA00013194"/>
    </source>
</evidence>
<name>A0A0H5E3H9_9BACT</name>
<accession>A0A0H5E3H9</accession>
<evidence type="ECO:0000256" key="1">
    <source>
        <dbReference type="ARBA" id="ARBA00000971"/>
    </source>
</evidence>
<comment type="similarity">
    <text evidence="3">Belongs to the FKBP-type PPIase family. Tig subfamily.</text>
</comment>
<comment type="subcellular location">
    <subcellularLocation>
        <location evidence="2">Cytoplasm</location>
    </subcellularLocation>
</comment>